<evidence type="ECO:0000313" key="2">
    <source>
        <dbReference type="Proteomes" id="UP001595699"/>
    </source>
</evidence>
<evidence type="ECO:0000313" key="1">
    <source>
        <dbReference type="EMBL" id="MFC3766328.1"/>
    </source>
</evidence>
<dbReference type="Proteomes" id="UP001595699">
    <property type="component" value="Unassembled WGS sequence"/>
</dbReference>
<dbReference type="RefSeq" id="WP_205117946.1">
    <property type="nucleotide sequence ID" value="NZ_JAFBCM010000001.1"/>
</dbReference>
<comment type="caution">
    <text evidence="1">The sequence shown here is derived from an EMBL/GenBank/DDBJ whole genome shotgun (WGS) entry which is preliminary data.</text>
</comment>
<organism evidence="1 2">
    <name type="scientific">Tenggerimyces flavus</name>
    <dbReference type="NCBI Taxonomy" id="1708749"/>
    <lineage>
        <taxon>Bacteria</taxon>
        <taxon>Bacillati</taxon>
        <taxon>Actinomycetota</taxon>
        <taxon>Actinomycetes</taxon>
        <taxon>Propionibacteriales</taxon>
        <taxon>Nocardioidaceae</taxon>
        <taxon>Tenggerimyces</taxon>
    </lineage>
</organism>
<name>A0ABV7YQG5_9ACTN</name>
<evidence type="ECO:0008006" key="3">
    <source>
        <dbReference type="Google" id="ProtNLM"/>
    </source>
</evidence>
<keyword evidence="2" id="KW-1185">Reference proteome</keyword>
<protein>
    <recommendedName>
        <fullName evidence="3">DUF3800 domain-containing protein</fullName>
    </recommendedName>
</protein>
<dbReference type="EMBL" id="JBHRZH010000051">
    <property type="protein sequence ID" value="MFC3766328.1"/>
    <property type="molecule type" value="Genomic_DNA"/>
</dbReference>
<sequence>MTVHAFVDETRRGSTYYLVCALVDPAAVTRLRRIMRELLLRGQSELHFAKENGSRRRQIVDRLVSTELFRIRIYSADCATGEENARQRCMASLAGDLVEAGAQRLVLDTRAGRDRHDQLTLRRRLGAHPSQTNVTYEHVDSRHEPLIWVADAIGWCYGAGGEWRQRVLARTESHAVT</sequence>
<gene>
    <name evidence="1" type="ORF">ACFOUW_36250</name>
</gene>
<accession>A0ABV7YQG5</accession>
<reference evidence="2" key="1">
    <citation type="journal article" date="2019" name="Int. J. Syst. Evol. Microbiol.">
        <title>The Global Catalogue of Microorganisms (GCM) 10K type strain sequencing project: providing services to taxonomists for standard genome sequencing and annotation.</title>
        <authorList>
            <consortium name="The Broad Institute Genomics Platform"/>
            <consortium name="The Broad Institute Genome Sequencing Center for Infectious Disease"/>
            <person name="Wu L."/>
            <person name="Ma J."/>
        </authorList>
    </citation>
    <scope>NUCLEOTIDE SEQUENCE [LARGE SCALE GENOMIC DNA]</scope>
    <source>
        <strain evidence="2">CGMCC 4.7241</strain>
    </source>
</reference>
<proteinExistence type="predicted"/>